<evidence type="ECO:0000256" key="13">
    <source>
        <dbReference type="SAM" id="MobiDB-lite"/>
    </source>
</evidence>
<evidence type="ECO:0000256" key="6">
    <source>
        <dbReference type="ARBA" id="ARBA00022806"/>
    </source>
</evidence>
<dbReference type="InterPro" id="IPR042115">
    <property type="entry name" value="PriA_3primeBD_sf"/>
</dbReference>
<feature type="binding site" evidence="12">
    <location>
        <position position="556"/>
    </location>
    <ligand>
        <name>Zn(2+)</name>
        <dbReference type="ChEBI" id="CHEBI:29105"/>
        <label>2</label>
    </ligand>
</feature>
<sequence length="821" mass="90990">MTVNVVLPLPLDQVFSYAVPPALEADAQPGCRVLVPFRGRRLTGVITGAGPDPDDVDFRMRPLDDVLDEQPTCPPELLRLTHWIADYYVCSWGEALKAALPAGFTVQTERRLALGEAEAAAWPDDDDAQSVRRDLAKHDSTTLSAVRKRLGMAVSLQRIRDWADADLVRLTTTLSDPNVSPKTETHLQLAGPFQSRSAARDAAESLRGDKQKAVVRTLATAHDQQRTPVRQADLVDALDAPYSTIHSLVEKGLVERTEERVHRSPLSDLPPPGDPPNHTLHAAQQDALDALKAKIADASYHTFLLHGITGSGKTEVYIAALKQVVEAGRSAIILVPEIALTPQTVQRFRAHVGDTVAVLHSQMSAGERFDTWQALRDGRKQIVIGPRSAVLAPLDNLGLIVVDEEHEASYKQFDPAPRYHARDVAVMRAHMNDAVCVLGSATPSLESTMNARRGKYTRLSMPERVPTTDGTVAQLPEVEILDLTKQRKKHQLNGPLSDPLLEAIHTRIERDEQVLLLQNRRGYAPVIECADCGWVPHCTDCSVSLTEHSHGRQLRCHYCGYTRQTPSHCPSCDSDALQRIGTGTQRVEEMLARELPQATVLRMDRDTTRQKGAHHALLSAFREAGDILLGTQMIAKGLDFARVTLVGVVDADVGMLFPDFRAEERTFQLLTQVAGRAGRADLAGTVLLQTRNPDHAALRFARTHNYDAFAKHALEERKALRYPPFGNVASVEFRAPKQEEAEHLATQWTNRLQERSDRIDILGPNPAFIQRVQRYFRYRTILKTTAGPRVLQRALRHARAAYGSPPSNHYVSIDMDALDLL</sequence>
<evidence type="ECO:0000256" key="4">
    <source>
        <dbReference type="ARBA" id="ARBA00022741"/>
    </source>
</evidence>
<evidence type="ECO:0000256" key="12">
    <source>
        <dbReference type="HAMAP-Rule" id="MF_00983"/>
    </source>
</evidence>
<dbReference type="InterPro" id="IPR027417">
    <property type="entry name" value="P-loop_NTPase"/>
</dbReference>
<feature type="binding site" evidence="12">
    <location>
        <position position="538"/>
    </location>
    <ligand>
        <name>Zn(2+)</name>
        <dbReference type="ChEBI" id="CHEBI:29105"/>
        <label>2</label>
    </ligand>
</feature>
<dbReference type="InterPro" id="IPR005259">
    <property type="entry name" value="PriA"/>
</dbReference>
<keyword evidence="16" id="KW-1185">Reference proteome</keyword>
<feature type="binding site" evidence="12">
    <location>
        <position position="559"/>
    </location>
    <ligand>
        <name>Zn(2+)</name>
        <dbReference type="ChEBI" id="CHEBI:29105"/>
        <label>2</label>
    </ligand>
</feature>
<evidence type="ECO:0000256" key="1">
    <source>
        <dbReference type="ARBA" id="ARBA00022515"/>
    </source>
</evidence>
<dbReference type="PANTHER" id="PTHR30580:SF0">
    <property type="entry name" value="PRIMOSOMAL PROTEIN N"/>
    <property type="match status" value="1"/>
</dbReference>
<dbReference type="HAMAP" id="MF_00983">
    <property type="entry name" value="PriA"/>
    <property type="match status" value="1"/>
</dbReference>
<dbReference type="NCBIfam" id="TIGR00595">
    <property type="entry name" value="priA"/>
    <property type="match status" value="1"/>
</dbReference>
<dbReference type="GO" id="GO:0003677">
    <property type="term" value="F:DNA binding"/>
    <property type="evidence" value="ECO:0007669"/>
    <property type="project" value="UniProtKB-UniRule"/>
</dbReference>
<dbReference type="InterPro" id="IPR040498">
    <property type="entry name" value="PriA_CRR"/>
</dbReference>
<keyword evidence="2 12" id="KW-0235">DNA replication</keyword>
<dbReference type="CDD" id="cd18804">
    <property type="entry name" value="SF2_C_priA"/>
    <property type="match status" value="1"/>
</dbReference>
<dbReference type="Gene3D" id="3.40.50.300">
    <property type="entry name" value="P-loop containing nucleotide triphosphate hydrolases"/>
    <property type="match status" value="2"/>
</dbReference>
<feature type="binding site" evidence="12">
    <location>
        <position position="541"/>
    </location>
    <ligand>
        <name>Zn(2+)</name>
        <dbReference type="ChEBI" id="CHEBI:29105"/>
        <label>2</label>
    </ligand>
</feature>
<dbReference type="RefSeq" id="WP_098061249.1">
    <property type="nucleotide sequence ID" value="NZ_PDEP01000002.1"/>
</dbReference>
<comment type="cofactor">
    <cofactor evidence="12">
        <name>Zn(2+)</name>
        <dbReference type="ChEBI" id="CHEBI:29105"/>
    </cofactor>
    <text evidence="12">Binds 2 zinc ions per subunit.</text>
</comment>
<keyword evidence="8 12" id="KW-0067">ATP-binding</keyword>
<dbReference type="EMBL" id="PDEP01000002">
    <property type="protein sequence ID" value="PEN08852.1"/>
    <property type="molecule type" value="Genomic_DNA"/>
</dbReference>
<dbReference type="FunFam" id="3.40.1440.60:FF:000001">
    <property type="entry name" value="Primosomal protein N"/>
    <property type="match status" value="1"/>
</dbReference>
<evidence type="ECO:0000256" key="8">
    <source>
        <dbReference type="ARBA" id="ARBA00022840"/>
    </source>
</evidence>
<dbReference type="OrthoDB" id="9759544at2"/>
<dbReference type="EC" id="5.6.2.4" evidence="12"/>
<keyword evidence="7 12" id="KW-0862">Zinc</keyword>
<reference evidence="15 16" key="1">
    <citation type="submission" date="2017-10" db="EMBL/GenBank/DDBJ databases">
        <title>Draft genome of Longimonas halophila.</title>
        <authorList>
            <person name="Goh K.M."/>
            <person name="Shamsir M.S."/>
            <person name="Lim S.W."/>
        </authorList>
    </citation>
    <scope>NUCLEOTIDE SEQUENCE [LARGE SCALE GENOMIC DNA]</scope>
    <source>
        <strain evidence="15 16">KCTC 42399</strain>
    </source>
</reference>
<dbReference type="GO" id="GO:1990077">
    <property type="term" value="C:primosome complex"/>
    <property type="evidence" value="ECO:0007669"/>
    <property type="project" value="UniProtKB-UniRule"/>
</dbReference>
<dbReference type="GO" id="GO:0006270">
    <property type="term" value="P:DNA replication initiation"/>
    <property type="evidence" value="ECO:0007669"/>
    <property type="project" value="TreeGrafter"/>
</dbReference>
<dbReference type="Pfam" id="PF00270">
    <property type="entry name" value="DEAD"/>
    <property type="match status" value="1"/>
</dbReference>
<feature type="binding site" evidence="12">
    <location>
        <position position="529"/>
    </location>
    <ligand>
        <name>Zn(2+)</name>
        <dbReference type="ChEBI" id="CHEBI:29105"/>
        <label>1</label>
    </ligand>
</feature>
<comment type="catalytic activity">
    <reaction evidence="11 12">
        <text>ATP + H2O = ADP + phosphate + H(+)</text>
        <dbReference type="Rhea" id="RHEA:13065"/>
        <dbReference type="ChEBI" id="CHEBI:15377"/>
        <dbReference type="ChEBI" id="CHEBI:15378"/>
        <dbReference type="ChEBI" id="CHEBI:30616"/>
        <dbReference type="ChEBI" id="CHEBI:43474"/>
        <dbReference type="ChEBI" id="CHEBI:456216"/>
        <dbReference type="EC" id="5.6.2.4"/>
    </reaction>
</comment>
<keyword evidence="5 12" id="KW-0378">Hydrolase</keyword>
<evidence type="ECO:0000256" key="10">
    <source>
        <dbReference type="ARBA" id="ARBA00023235"/>
    </source>
</evidence>
<comment type="caution">
    <text evidence="15">The sequence shown here is derived from an EMBL/GenBank/DDBJ whole genome shotgun (WGS) entry which is preliminary data.</text>
</comment>
<feature type="domain" description="Helicase ATP-binding" evidence="14">
    <location>
        <begin position="294"/>
        <end position="461"/>
    </location>
</feature>
<feature type="binding site" evidence="12">
    <location>
        <position position="572"/>
    </location>
    <ligand>
        <name>Zn(2+)</name>
        <dbReference type="ChEBI" id="CHEBI:29105"/>
        <label>1</label>
    </ligand>
</feature>
<feature type="binding site" evidence="12">
    <location>
        <position position="532"/>
    </location>
    <ligand>
        <name>Zn(2+)</name>
        <dbReference type="ChEBI" id="CHEBI:29105"/>
        <label>1</label>
    </ligand>
</feature>
<keyword evidence="4 12" id="KW-0547">Nucleotide-binding</keyword>
<keyword evidence="3 12" id="KW-0479">Metal-binding</keyword>
<comment type="similarity">
    <text evidence="12">Belongs to the helicase family. PriA subfamily.</text>
</comment>
<dbReference type="GO" id="GO:0008270">
    <property type="term" value="F:zinc ion binding"/>
    <property type="evidence" value="ECO:0007669"/>
    <property type="project" value="UniProtKB-UniRule"/>
</dbReference>
<dbReference type="Gene3D" id="3.40.1440.60">
    <property type="entry name" value="PriA, 3(prime) DNA-binding domain"/>
    <property type="match status" value="1"/>
</dbReference>
<comment type="function">
    <text evidence="12">Initiates the restart of stalled replication forks, which reloads the replicative helicase on sites other than the origin of replication. Recognizes and binds to abandoned replication forks and remodels them to uncover a helicase loading site. Promotes assembly of the primosome at these replication forks.</text>
</comment>
<name>A0A2H3P3J0_9BACT</name>
<dbReference type="GO" id="GO:0005524">
    <property type="term" value="F:ATP binding"/>
    <property type="evidence" value="ECO:0007669"/>
    <property type="project" value="UniProtKB-UniRule"/>
</dbReference>
<dbReference type="InterPro" id="IPR014001">
    <property type="entry name" value="Helicase_ATP-bd"/>
</dbReference>
<keyword evidence="1 12" id="KW-0639">Primosome</keyword>
<dbReference type="GO" id="GO:0006302">
    <property type="term" value="P:double-strand break repair"/>
    <property type="evidence" value="ECO:0007669"/>
    <property type="project" value="InterPro"/>
</dbReference>
<evidence type="ECO:0000313" key="16">
    <source>
        <dbReference type="Proteomes" id="UP000221024"/>
    </source>
</evidence>
<protein>
    <recommendedName>
        <fullName evidence="12">Replication restart protein PriA</fullName>
    </recommendedName>
    <alternativeName>
        <fullName evidence="12">ATP-dependent DNA helicase PriA</fullName>
        <ecNumber evidence="12">5.6.2.4</ecNumber>
    </alternativeName>
    <alternativeName>
        <fullName evidence="12">DNA 3'-5' helicase PriA</fullName>
    </alternativeName>
</protein>
<dbReference type="SUPFAM" id="SSF52540">
    <property type="entry name" value="P-loop containing nucleoside triphosphate hydrolases"/>
    <property type="match status" value="2"/>
</dbReference>
<dbReference type="Pfam" id="PF17764">
    <property type="entry name" value="PriA_3primeBD"/>
    <property type="match status" value="1"/>
</dbReference>
<evidence type="ECO:0000256" key="2">
    <source>
        <dbReference type="ARBA" id="ARBA00022705"/>
    </source>
</evidence>
<dbReference type="Proteomes" id="UP000221024">
    <property type="component" value="Unassembled WGS sequence"/>
</dbReference>
<dbReference type="PROSITE" id="PS51192">
    <property type="entry name" value="HELICASE_ATP_BIND_1"/>
    <property type="match status" value="1"/>
</dbReference>
<dbReference type="SMART" id="SM00487">
    <property type="entry name" value="DEXDc"/>
    <property type="match status" value="1"/>
</dbReference>
<dbReference type="InterPro" id="IPR041236">
    <property type="entry name" value="PriA_C"/>
</dbReference>
<dbReference type="FunFam" id="3.40.50.300:FF:000489">
    <property type="entry name" value="Primosome assembly protein PriA"/>
    <property type="match status" value="1"/>
</dbReference>
<keyword evidence="6 12" id="KW-0347">Helicase</keyword>
<evidence type="ECO:0000313" key="15">
    <source>
        <dbReference type="EMBL" id="PEN08852.1"/>
    </source>
</evidence>
<dbReference type="Pfam" id="PF00271">
    <property type="entry name" value="Helicase_C"/>
    <property type="match status" value="1"/>
</dbReference>
<dbReference type="SMART" id="SM00490">
    <property type="entry name" value="HELICc"/>
    <property type="match status" value="1"/>
</dbReference>
<comment type="subunit">
    <text evidence="12">Component of the replication restart primosome.</text>
</comment>
<dbReference type="InterPro" id="IPR001650">
    <property type="entry name" value="Helicase_C-like"/>
</dbReference>
<dbReference type="InterPro" id="IPR011545">
    <property type="entry name" value="DEAD/DEAH_box_helicase_dom"/>
</dbReference>
<accession>A0A2H3P3J0</accession>
<feature type="region of interest" description="Disordered" evidence="13">
    <location>
        <begin position="256"/>
        <end position="280"/>
    </location>
</feature>
<dbReference type="AlphaFoldDB" id="A0A2H3P3J0"/>
<dbReference type="GO" id="GO:0043138">
    <property type="term" value="F:3'-5' DNA helicase activity"/>
    <property type="evidence" value="ECO:0007669"/>
    <property type="project" value="UniProtKB-EC"/>
</dbReference>
<dbReference type="CDD" id="cd17929">
    <property type="entry name" value="DEXHc_priA"/>
    <property type="match status" value="1"/>
</dbReference>
<evidence type="ECO:0000256" key="11">
    <source>
        <dbReference type="ARBA" id="ARBA00048988"/>
    </source>
</evidence>
<evidence type="ECO:0000256" key="9">
    <source>
        <dbReference type="ARBA" id="ARBA00023125"/>
    </source>
</evidence>
<dbReference type="PANTHER" id="PTHR30580">
    <property type="entry name" value="PRIMOSOMAL PROTEIN N"/>
    <property type="match status" value="1"/>
</dbReference>
<dbReference type="Pfam" id="PF18074">
    <property type="entry name" value="PriA_C"/>
    <property type="match status" value="1"/>
</dbReference>
<dbReference type="InterPro" id="IPR041222">
    <property type="entry name" value="PriA_3primeBD"/>
</dbReference>
<comment type="catalytic activity">
    <reaction evidence="12">
        <text>Couples ATP hydrolysis with the unwinding of duplex DNA by translocating in the 3'-5' direction.</text>
        <dbReference type="EC" id="5.6.2.4"/>
    </reaction>
</comment>
<proteinExistence type="inferred from homology"/>
<keyword evidence="9 12" id="KW-0238">DNA-binding</keyword>
<evidence type="ECO:0000259" key="14">
    <source>
        <dbReference type="PROSITE" id="PS51192"/>
    </source>
</evidence>
<evidence type="ECO:0000256" key="5">
    <source>
        <dbReference type="ARBA" id="ARBA00022801"/>
    </source>
</evidence>
<keyword evidence="10 12" id="KW-0413">Isomerase</keyword>
<gene>
    <name evidence="12 15" type="primary">priA</name>
    <name evidence="15" type="ORF">CRI93_03635</name>
</gene>
<evidence type="ECO:0000256" key="3">
    <source>
        <dbReference type="ARBA" id="ARBA00022723"/>
    </source>
</evidence>
<dbReference type="GO" id="GO:0006310">
    <property type="term" value="P:DNA recombination"/>
    <property type="evidence" value="ECO:0007669"/>
    <property type="project" value="InterPro"/>
</dbReference>
<evidence type="ECO:0000256" key="7">
    <source>
        <dbReference type="ARBA" id="ARBA00022833"/>
    </source>
</evidence>
<organism evidence="15 16">
    <name type="scientific">Longimonas halophila</name>
    <dbReference type="NCBI Taxonomy" id="1469170"/>
    <lineage>
        <taxon>Bacteria</taxon>
        <taxon>Pseudomonadati</taxon>
        <taxon>Rhodothermota</taxon>
        <taxon>Rhodothermia</taxon>
        <taxon>Rhodothermales</taxon>
        <taxon>Salisaetaceae</taxon>
        <taxon>Longimonas</taxon>
    </lineage>
</organism>
<feature type="binding site" evidence="12">
    <location>
        <position position="569"/>
    </location>
    <ligand>
        <name>Zn(2+)</name>
        <dbReference type="ChEBI" id="CHEBI:29105"/>
        <label>1</label>
    </ligand>
</feature>
<dbReference type="GO" id="GO:0016887">
    <property type="term" value="F:ATP hydrolysis activity"/>
    <property type="evidence" value="ECO:0007669"/>
    <property type="project" value="RHEA"/>
</dbReference>
<dbReference type="Pfam" id="PF18319">
    <property type="entry name" value="Zn_ribbon_PriA"/>
    <property type="match status" value="1"/>
</dbReference>
<dbReference type="GO" id="GO:0006269">
    <property type="term" value="P:DNA replication, synthesis of primer"/>
    <property type="evidence" value="ECO:0007669"/>
    <property type="project" value="UniProtKB-KW"/>
</dbReference>